<reference evidence="2 3" key="1">
    <citation type="journal article" date="2012" name="J. Am. Chem. Soc.">
        <title>Bacterial biosynthesis and maturation of the didemnin anti-cancer agents.</title>
        <authorList>
            <person name="Xu Y."/>
            <person name="Kersten R.D."/>
            <person name="Nam S.J."/>
            <person name="Lu L."/>
            <person name="Al-Suwailem A.M."/>
            <person name="Zheng H."/>
            <person name="Fenical W."/>
            <person name="Dorrestein P.C."/>
            <person name="Moore B.S."/>
            <person name="Qian P.Y."/>
        </authorList>
    </citation>
    <scope>NUCLEOTIDE SEQUENCE [LARGE SCALE GENOMIC DNA]</scope>
    <source>
        <strain evidence="2 3">KA081020-065</strain>
    </source>
</reference>
<dbReference type="KEGG" id="tmo:TMO_3071"/>
<dbReference type="EMBL" id="CP003236">
    <property type="protein sequence ID" value="AFK54909.1"/>
    <property type="molecule type" value="Genomic_DNA"/>
</dbReference>
<keyword evidence="3" id="KW-1185">Reference proteome</keyword>
<evidence type="ECO:0000313" key="3">
    <source>
        <dbReference type="Proteomes" id="UP000005258"/>
    </source>
</evidence>
<proteinExistence type="predicted"/>
<sequence>MRPDDPIQDQDEAVTAADFAAEEAADGFDFGNWPEIAGGLAAAALTWLIFAFTG</sequence>
<organism evidence="2 3">
    <name type="scientific">Tistrella mobilis (strain KA081020-065)</name>
    <dbReference type="NCBI Taxonomy" id="1110502"/>
    <lineage>
        <taxon>Bacteria</taxon>
        <taxon>Pseudomonadati</taxon>
        <taxon>Pseudomonadota</taxon>
        <taxon>Alphaproteobacteria</taxon>
        <taxon>Geminicoccales</taxon>
        <taxon>Geminicoccaceae</taxon>
        <taxon>Tistrella</taxon>
    </lineage>
</organism>
<dbReference type="STRING" id="1110502.TMO_3071"/>
<dbReference type="HOGENOM" id="CLU_213430_0_0_5"/>
<evidence type="ECO:0000313" key="2">
    <source>
        <dbReference type="EMBL" id="AFK54909.1"/>
    </source>
</evidence>
<dbReference type="RefSeq" id="WP_014746586.1">
    <property type="nucleotide sequence ID" value="NC_017956.1"/>
</dbReference>
<keyword evidence="1" id="KW-0472">Membrane</keyword>
<dbReference type="Proteomes" id="UP000005258">
    <property type="component" value="Chromosome"/>
</dbReference>
<dbReference type="AlphaFoldDB" id="I3TQ71"/>
<protein>
    <submittedName>
        <fullName evidence="2">Uncharacterized protein</fullName>
    </submittedName>
</protein>
<accession>I3TQ71</accession>
<keyword evidence="1" id="KW-1133">Transmembrane helix</keyword>
<keyword evidence="1" id="KW-0812">Transmembrane</keyword>
<dbReference type="eggNOG" id="ENOG5033APP">
    <property type="taxonomic scope" value="Bacteria"/>
</dbReference>
<evidence type="ECO:0000256" key="1">
    <source>
        <dbReference type="SAM" id="Phobius"/>
    </source>
</evidence>
<gene>
    <name evidence="2" type="ordered locus">TMO_3071</name>
</gene>
<name>I3TQ71_TISMK</name>
<feature type="transmembrane region" description="Helical" evidence="1">
    <location>
        <begin position="36"/>
        <end position="53"/>
    </location>
</feature>